<proteinExistence type="predicted"/>
<evidence type="ECO:0000259" key="1">
    <source>
        <dbReference type="PROSITE" id="PS50181"/>
    </source>
</evidence>
<dbReference type="SUPFAM" id="SSF81383">
    <property type="entry name" value="F-box domain"/>
    <property type="match status" value="1"/>
</dbReference>
<dbReference type="Gene3D" id="1.20.1280.50">
    <property type="match status" value="1"/>
</dbReference>
<dbReference type="PANTHER" id="PTHR38926">
    <property type="entry name" value="F-BOX DOMAIN CONTAINING PROTEIN, EXPRESSED"/>
    <property type="match status" value="1"/>
</dbReference>
<dbReference type="EMBL" id="JAUHHV010000010">
    <property type="protein sequence ID" value="KAK1409567.1"/>
    <property type="molecule type" value="Genomic_DNA"/>
</dbReference>
<dbReference type="Gene3D" id="3.80.10.10">
    <property type="entry name" value="Ribonuclease Inhibitor"/>
    <property type="match status" value="1"/>
</dbReference>
<comment type="caution">
    <text evidence="2">The sequence shown here is derived from an EMBL/GenBank/DDBJ whole genome shotgun (WGS) entry which is preliminary data.</text>
</comment>
<reference evidence="2" key="1">
    <citation type="journal article" date="2023" name="bioRxiv">
        <title>Improved chromosome-level genome assembly for marigold (Tagetes erecta).</title>
        <authorList>
            <person name="Jiang F."/>
            <person name="Yuan L."/>
            <person name="Wang S."/>
            <person name="Wang H."/>
            <person name="Xu D."/>
            <person name="Wang A."/>
            <person name="Fan W."/>
        </authorList>
    </citation>
    <scope>NUCLEOTIDE SEQUENCE</scope>
    <source>
        <strain evidence="2">WSJ</strain>
        <tissue evidence="2">Leaf</tissue>
    </source>
</reference>
<dbReference type="InterPro" id="IPR032675">
    <property type="entry name" value="LRR_dom_sf"/>
</dbReference>
<dbReference type="Proteomes" id="UP001229421">
    <property type="component" value="Unassembled WGS sequence"/>
</dbReference>
<sequence>MKQEERNWLDLPSDLTFNILNRIGMVDILEHAQKVCTAWRKICKDPVMWRVIDMNEVSRLEAESICKRAVDRSQGQLVDITLINDYDAQLLLYVADRSSHLRRLEMVYSLFFGSLTEDHLMKFPLLEEVNFYFVGISKEVIKTLGSYCLMLKTLKVNEKPNRSHVYDDTDEIAIAIEQNLVELRHLELVGNRMTNIGLQAILDNCHQLQTLDLRACFNIALNGDLEKKCFEQIKYLKFPKDSLQGCPYICETDSDATDEYGSDDRLDEDCYNFRSYDERRDDRPYMDSYSYNYRDNCDGYDSFDVYDYHFQID</sequence>
<dbReference type="PROSITE" id="PS50181">
    <property type="entry name" value="FBOX"/>
    <property type="match status" value="1"/>
</dbReference>
<dbReference type="SUPFAM" id="SSF52047">
    <property type="entry name" value="RNI-like"/>
    <property type="match status" value="1"/>
</dbReference>
<dbReference type="PANTHER" id="PTHR38926:SF80">
    <property type="entry name" value="F-BOX DOMAIN, LEUCINE-RICH REPEAT DOMAIN SUPERFAMILY"/>
    <property type="match status" value="1"/>
</dbReference>
<organism evidence="2 3">
    <name type="scientific">Tagetes erecta</name>
    <name type="common">African marigold</name>
    <dbReference type="NCBI Taxonomy" id="13708"/>
    <lineage>
        <taxon>Eukaryota</taxon>
        <taxon>Viridiplantae</taxon>
        <taxon>Streptophyta</taxon>
        <taxon>Embryophyta</taxon>
        <taxon>Tracheophyta</taxon>
        <taxon>Spermatophyta</taxon>
        <taxon>Magnoliopsida</taxon>
        <taxon>eudicotyledons</taxon>
        <taxon>Gunneridae</taxon>
        <taxon>Pentapetalae</taxon>
        <taxon>asterids</taxon>
        <taxon>campanulids</taxon>
        <taxon>Asterales</taxon>
        <taxon>Asteraceae</taxon>
        <taxon>Asteroideae</taxon>
        <taxon>Heliantheae alliance</taxon>
        <taxon>Tageteae</taxon>
        <taxon>Tagetes</taxon>
    </lineage>
</organism>
<name>A0AAD8JS14_TARER</name>
<dbReference type="AlphaFoldDB" id="A0AAD8JS14"/>
<accession>A0AAD8JS14</accession>
<evidence type="ECO:0000313" key="3">
    <source>
        <dbReference type="Proteomes" id="UP001229421"/>
    </source>
</evidence>
<dbReference type="CDD" id="cd22164">
    <property type="entry name" value="F-box_AtSKIP19-like"/>
    <property type="match status" value="1"/>
</dbReference>
<gene>
    <name evidence="2" type="ORF">QVD17_36094</name>
</gene>
<keyword evidence="3" id="KW-1185">Reference proteome</keyword>
<evidence type="ECO:0000313" key="2">
    <source>
        <dbReference type="EMBL" id="KAK1409567.1"/>
    </source>
</evidence>
<feature type="domain" description="F-box" evidence="1">
    <location>
        <begin position="5"/>
        <end position="52"/>
    </location>
</feature>
<dbReference type="InterPro" id="IPR001810">
    <property type="entry name" value="F-box_dom"/>
</dbReference>
<dbReference type="Pfam" id="PF12937">
    <property type="entry name" value="F-box-like"/>
    <property type="match status" value="1"/>
</dbReference>
<dbReference type="InterPro" id="IPR036047">
    <property type="entry name" value="F-box-like_dom_sf"/>
</dbReference>
<protein>
    <recommendedName>
        <fullName evidence="1">F-box domain-containing protein</fullName>
    </recommendedName>
</protein>